<dbReference type="EMBL" id="JARKHS020003979">
    <property type="protein sequence ID" value="KAK8785073.1"/>
    <property type="molecule type" value="Genomic_DNA"/>
</dbReference>
<sequence length="214" mass="24273">MAPDITTRLAGDSKAEQTLKTERSSLDLDPVGLVSLSMNLYRESHKALDSAQFRRPAGYQDQYLDIGCGAGNFTAEELLPRLRPCKRVVGVDVCSDMIDYARKHHQQPQVFFEVLDIVEGRSEDIVEKYGLFDRVYAFLSLHFTSDLEKAYRNIYRLLKDGGECLAVSFNRTGITDTWHDVYNMEAWTDLLPVSTVLKAEQCTFACLLCKTNSR</sequence>
<comment type="caution">
    <text evidence="3">The sequence shown here is derived from an EMBL/GenBank/DDBJ whole genome shotgun (WGS) entry which is preliminary data.</text>
</comment>
<reference evidence="3 4" key="1">
    <citation type="journal article" date="2023" name="Arcadia Sci">
        <title>De novo assembly of a long-read Amblyomma americanum tick genome.</title>
        <authorList>
            <person name="Chou S."/>
            <person name="Poskanzer K.E."/>
            <person name="Rollins M."/>
            <person name="Thuy-Boun P.S."/>
        </authorList>
    </citation>
    <scope>NUCLEOTIDE SEQUENCE [LARGE SCALE GENOMIC DNA]</scope>
    <source>
        <strain evidence="3">F_SG_1</strain>
        <tissue evidence="3">Salivary glands</tissue>
    </source>
</reference>
<feature type="compositionally biased region" description="Basic and acidic residues" evidence="1">
    <location>
        <begin position="11"/>
        <end position="21"/>
    </location>
</feature>
<dbReference type="InterPro" id="IPR013216">
    <property type="entry name" value="Methyltransf_11"/>
</dbReference>
<name>A0AAQ4FE16_AMBAM</name>
<evidence type="ECO:0000313" key="4">
    <source>
        <dbReference type="Proteomes" id="UP001321473"/>
    </source>
</evidence>
<feature type="domain" description="Methyltransferase type 11" evidence="2">
    <location>
        <begin position="64"/>
        <end position="165"/>
    </location>
</feature>
<gene>
    <name evidence="3" type="ORF">V5799_008569</name>
</gene>
<proteinExistence type="predicted"/>
<dbReference type="Proteomes" id="UP001321473">
    <property type="component" value="Unassembled WGS sequence"/>
</dbReference>
<dbReference type="Pfam" id="PF08241">
    <property type="entry name" value="Methyltransf_11"/>
    <property type="match status" value="1"/>
</dbReference>
<dbReference type="PANTHER" id="PTHR43464">
    <property type="entry name" value="METHYLTRANSFERASE"/>
    <property type="match status" value="1"/>
</dbReference>
<keyword evidence="4" id="KW-1185">Reference proteome</keyword>
<feature type="region of interest" description="Disordered" evidence="1">
    <location>
        <begin position="1"/>
        <end position="21"/>
    </location>
</feature>
<organism evidence="3 4">
    <name type="scientific">Amblyomma americanum</name>
    <name type="common">Lone star tick</name>
    <dbReference type="NCBI Taxonomy" id="6943"/>
    <lineage>
        <taxon>Eukaryota</taxon>
        <taxon>Metazoa</taxon>
        <taxon>Ecdysozoa</taxon>
        <taxon>Arthropoda</taxon>
        <taxon>Chelicerata</taxon>
        <taxon>Arachnida</taxon>
        <taxon>Acari</taxon>
        <taxon>Parasitiformes</taxon>
        <taxon>Ixodida</taxon>
        <taxon>Ixodoidea</taxon>
        <taxon>Ixodidae</taxon>
        <taxon>Amblyomminae</taxon>
        <taxon>Amblyomma</taxon>
    </lineage>
</organism>
<dbReference type="GO" id="GO:0010420">
    <property type="term" value="F:polyprenyldihydroxybenzoate methyltransferase activity"/>
    <property type="evidence" value="ECO:0007669"/>
    <property type="project" value="TreeGrafter"/>
</dbReference>
<dbReference type="SUPFAM" id="SSF53335">
    <property type="entry name" value="S-adenosyl-L-methionine-dependent methyltransferases"/>
    <property type="match status" value="1"/>
</dbReference>
<dbReference type="Gene3D" id="3.40.50.150">
    <property type="entry name" value="Vaccinia Virus protein VP39"/>
    <property type="match status" value="1"/>
</dbReference>
<dbReference type="AlphaFoldDB" id="A0AAQ4FE16"/>
<evidence type="ECO:0000256" key="1">
    <source>
        <dbReference type="SAM" id="MobiDB-lite"/>
    </source>
</evidence>
<accession>A0AAQ4FE16</accession>
<evidence type="ECO:0000313" key="3">
    <source>
        <dbReference type="EMBL" id="KAK8785073.1"/>
    </source>
</evidence>
<protein>
    <recommendedName>
        <fullName evidence="2">Methyltransferase type 11 domain-containing protein</fullName>
    </recommendedName>
</protein>
<dbReference type="InterPro" id="IPR029063">
    <property type="entry name" value="SAM-dependent_MTases_sf"/>
</dbReference>
<dbReference type="CDD" id="cd02440">
    <property type="entry name" value="AdoMet_MTases"/>
    <property type="match status" value="1"/>
</dbReference>
<dbReference type="PANTHER" id="PTHR43464:SF23">
    <property type="entry name" value="JUVENILE HORMONE ACID O-METHYLTRANSFERASE"/>
    <property type="match status" value="1"/>
</dbReference>
<evidence type="ECO:0000259" key="2">
    <source>
        <dbReference type="Pfam" id="PF08241"/>
    </source>
</evidence>